<dbReference type="AlphaFoldDB" id="A0A1X6NL71"/>
<name>A0A1X6NL71_PORUM</name>
<keyword evidence="3" id="KW-1185">Reference proteome</keyword>
<proteinExistence type="predicted"/>
<dbReference type="EMBL" id="KV919691">
    <property type="protein sequence ID" value="OSX69216.1"/>
    <property type="molecule type" value="Genomic_DNA"/>
</dbReference>
<dbReference type="Proteomes" id="UP000218209">
    <property type="component" value="Unassembled WGS sequence"/>
</dbReference>
<evidence type="ECO:0000256" key="1">
    <source>
        <dbReference type="SAM" id="SignalP"/>
    </source>
</evidence>
<sequence length="353" mass="36640">MTGKVVMASLAALAALVSTVAAATTATVAYDGSVCASVPIHKILAAPGGVYRLRDGRELKAKVVTVGGCPASTSVQTGAAYPAADKQTNYTAFAYANRNTECLTGATRGGSAPPTYKAFQAVVIEANGFRFSTALVMEGIDAQAEGADPPHGRRETMTSLGMAGGAVVRPDVTTMPGALVSVEPFKVPKAALAEVGFPSAQDLTVDAAEYTSLTENKNCAFMDDEADQCKAFVSYTDPIDRLLIAYAGTQPSSDGTTDGVAFVSALTLGCGCQCAEKAGPTRTIVPLPGRTDRCRSVPNTQWSFVCDFRGALWCETALSTRWLLTEGGEGACVHIPSLIQRRVSPYAPAAAFG</sequence>
<protein>
    <submittedName>
        <fullName evidence="2">Uncharacterized protein</fullName>
    </submittedName>
</protein>
<feature type="signal peptide" evidence="1">
    <location>
        <begin position="1"/>
        <end position="22"/>
    </location>
</feature>
<organism evidence="2 3">
    <name type="scientific">Porphyra umbilicalis</name>
    <name type="common">Purple laver</name>
    <name type="synonym">Red alga</name>
    <dbReference type="NCBI Taxonomy" id="2786"/>
    <lineage>
        <taxon>Eukaryota</taxon>
        <taxon>Rhodophyta</taxon>
        <taxon>Bangiophyceae</taxon>
        <taxon>Bangiales</taxon>
        <taxon>Bangiaceae</taxon>
        <taxon>Porphyra</taxon>
    </lineage>
</organism>
<gene>
    <name evidence="2" type="ORF">BU14_1729s0001</name>
</gene>
<evidence type="ECO:0000313" key="3">
    <source>
        <dbReference type="Proteomes" id="UP000218209"/>
    </source>
</evidence>
<keyword evidence="1" id="KW-0732">Signal</keyword>
<feature type="chain" id="PRO_5012371941" evidence="1">
    <location>
        <begin position="23"/>
        <end position="353"/>
    </location>
</feature>
<evidence type="ECO:0000313" key="2">
    <source>
        <dbReference type="EMBL" id="OSX69216.1"/>
    </source>
</evidence>
<reference evidence="2 3" key="1">
    <citation type="submission" date="2017-03" db="EMBL/GenBank/DDBJ databases">
        <title>WGS assembly of Porphyra umbilicalis.</title>
        <authorList>
            <person name="Brawley S.H."/>
            <person name="Blouin N.A."/>
            <person name="Ficko-Blean E."/>
            <person name="Wheeler G.L."/>
            <person name="Lohr M."/>
            <person name="Goodson H.V."/>
            <person name="Jenkins J.W."/>
            <person name="Blaby-Haas C.E."/>
            <person name="Helliwell K.E."/>
            <person name="Chan C."/>
            <person name="Marriage T."/>
            <person name="Bhattacharya D."/>
            <person name="Klein A.S."/>
            <person name="Badis Y."/>
            <person name="Brodie J."/>
            <person name="Cao Y."/>
            <person name="Collen J."/>
            <person name="Dittami S.M."/>
            <person name="Gachon C.M."/>
            <person name="Green B.R."/>
            <person name="Karpowicz S."/>
            <person name="Kim J.W."/>
            <person name="Kudahl U."/>
            <person name="Lin S."/>
            <person name="Michel G."/>
            <person name="Mittag M."/>
            <person name="Olson B.J."/>
            <person name="Pangilinan J."/>
            <person name="Peng Y."/>
            <person name="Qiu H."/>
            <person name="Shu S."/>
            <person name="Singer J.T."/>
            <person name="Smith A.G."/>
            <person name="Sprecher B.N."/>
            <person name="Wagner V."/>
            <person name="Wang W."/>
            <person name="Wang Z.-Y."/>
            <person name="Yan J."/>
            <person name="Yarish C."/>
            <person name="Zoeuner-Riek S."/>
            <person name="Zhuang Y."/>
            <person name="Zou Y."/>
            <person name="Lindquist E.A."/>
            <person name="Grimwood J."/>
            <person name="Barry K."/>
            <person name="Rokhsar D.S."/>
            <person name="Schmutz J."/>
            <person name="Stiller J.W."/>
            <person name="Grossman A.R."/>
            <person name="Prochnik S.E."/>
        </authorList>
    </citation>
    <scope>NUCLEOTIDE SEQUENCE [LARGE SCALE GENOMIC DNA]</scope>
    <source>
        <strain evidence="2">4086291</strain>
    </source>
</reference>
<accession>A0A1X6NL71</accession>